<dbReference type="RefSeq" id="WP_257465481.1">
    <property type="nucleotide sequence ID" value="NZ_BAABXP010000002.1"/>
</dbReference>
<organism evidence="1 2">
    <name type="scientific">Blautia caecimuris</name>
    <dbReference type="NCBI Taxonomy" id="1796615"/>
    <lineage>
        <taxon>Bacteria</taxon>
        <taxon>Bacillati</taxon>
        <taxon>Bacillota</taxon>
        <taxon>Clostridia</taxon>
        <taxon>Lachnospirales</taxon>
        <taxon>Lachnospiraceae</taxon>
        <taxon>Blautia</taxon>
    </lineage>
</organism>
<evidence type="ECO:0000313" key="2">
    <source>
        <dbReference type="Proteomes" id="UP001549106"/>
    </source>
</evidence>
<reference evidence="1 2" key="1">
    <citation type="submission" date="2024-06" db="EMBL/GenBank/DDBJ databases">
        <title>Genomic Encyclopedia of Type Strains, Phase IV (KMG-IV): sequencing the most valuable type-strain genomes for metagenomic binning, comparative biology and taxonomic classification.</title>
        <authorList>
            <person name="Goeker M."/>
        </authorList>
    </citation>
    <scope>NUCLEOTIDE SEQUENCE [LARGE SCALE GENOMIC DNA]</scope>
    <source>
        <strain evidence="1 2">DSM 29492</strain>
    </source>
</reference>
<proteinExistence type="predicted"/>
<evidence type="ECO:0000313" key="1">
    <source>
        <dbReference type="EMBL" id="MET3752084.1"/>
    </source>
</evidence>
<name>A0ABV2M6R2_9FIRM</name>
<dbReference type="Proteomes" id="UP001549106">
    <property type="component" value="Unassembled WGS sequence"/>
</dbReference>
<sequence length="63" mass="7043">MAKAVQRPKITVQAVYSGGGNMREIFISLLVDEVRRGKCPVRTFEIVKEPEYNLSTTTEKEAG</sequence>
<dbReference type="EMBL" id="JBEPMJ010000036">
    <property type="protein sequence ID" value="MET3752084.1"/>
    <property type="molecule type" value="Genomic_DNA"/>
</dbReference>
<comment type="caution">
    <text evidence="1">The sequence shown here is derived from an EMBL/GenBank/DDBJ whole genome shotgun (WGS) entry which is preliminary data.</text>
</comment>
<gene>
    <name evidence="1" type="ORF">ABID24_003346</name>
</gene>
<protein>
    <submittedName>
        <fullName evidence="1">Uncharacterized protein</fullName>
    </submittedName>
</protein>
<keyword evidence="2" id="KW-1185">Reference proteome</keyword>
<accession>A0ABV2M6R2</accession>